<keyword evidence="1" id="KW-0255">Endonuclease</keyword>
<dbReference type="CDD" id="cd00085">
    <property type="entry name" value="HNHc"/>
    <property type="match status" value="1"/>
</dbReference>
<dbReference type="EMBL" id="CP137641">
    <property type="protein sequence ID" value="WOX55750.1"/>
    <property type="molecule type" value="Genomic_DNA"/>
</dbReference>
<dbReference type="Proteomes" id="UP001626603">
    <property type="component" value="Chromosome"/>
</dbReference>
<organism evidence="1 2">
    <name type="scientific">Methanoculleus palmolei</name>
    <dbReference type="NCBI Taxonomy" id="72612"/>
    <lineage>
        <taxon>Archaea</taxon>
        <taxon>Methanobacteriati</taxon>
        <taxon>Methanobacteriota</taxon>
        <taxon>Stenosarchaea group</taxon>
        <taxon>Methanomicrobia</taxon>
        <taxon>Methanomicrobiales</taxon>
        <taxon>Methanomicrobiaceae</taxon>
        <taxon>Methanoculleus</taxon>
    </lineage>
</organism>
<keyword evidence="2" id="KW-1185">Reference proteome</keyword>
<gene>
    <name evidence="1" type="ORF">R6Y95_00070</name>
</gene>
<dbReference type="InterPro" id="IPR003615">
    <property type="entry name" value="HNH_nuc"/>
</dbReference>
<dbReference type="AlphaFoldDB" id="A0ABD8A898"/>
<keyword evidence="1" id="KW-0378">Hydrolase</keyword>
<evidence type="ECO:0000313" key="2">
    <source>
        <dbReference type="Proteomes" id="UP001626603"/>
    </source>
</evidence>
<protein>
    <submittedName>
        <fullName evidence="1">HNH endonuclease</fullName>
    </submittedName>
</protein>
<accession>A0ABD8A898</accession>
<reference evidence="1 2" key="1">
    <citation type="submission" date="2023-10" db="EMBL/GenBank/DDBJ databases">
        <title>The complete genome sequence of Methanoculleus palmolei DSM 4273.</title>
        <authorList>
            <person name="Lai S.-J."/>
            <person name="You Y.-T."/>
            <person name="Chen S.-C."/>
        </authorList>
    </citation>
    <scope>NUCLEOTIDE SEQUENCE [LARGE SCALE GENOMIC DNA]</scope>
    <source>
        <strain evidence="1 2">DSM 4273</strain>
    </source>
</reference>
<keyword evidence="1" id="KW-0540">Nuclease</keyword>
<proteinExistence type="predicted"/>
<sequence>MTTGREEQAGIHLEDMLIIPGAYITDEIVRTVLERQCNRCAGCNAPLTAGSTHFDLRQPVICGGSHTSRNFEALCPFCHQNRMRRIRVRFADHRNK</sequence>
<dbReference type="Gene3D" id="1.10.30.50">
    <property type="match status" value="1"/>
</dbReference>
<name>A0ABD8A898_9EURY</name>
<dbReference type="GO" id="GO:0004519">
    <property type="term" value="F:endonuclease activity"/>
    <property type="evidence" value="ECO:0007669"/>
    <property type="project" value="UniProtKB-KW"/>
</dbReference>
<evidence type="ECO:0000313" key="1">
    <source>
        <dbReference type="EMBL" id="WOX55750.1"/>
    </source>
</evidence>